<keyword evidence="1" id="KW-0472">Membrane</keyword>
<protein>
    <submittedName>
        <fullName evidence="2">Uncharacterized protein</fullName>
    </submittedName>
</protein>
<evidence type="ECO:0000256" key="1">
    <source>
        <dbReference type="SAM" id="Phobius"/>
    </source>
</evidence>
<feature type="transmembrane region" description="Helical" evidence="1">
    <location>
        <begin position="115"/>
        <end position="136"/>
    </location>
</feature>
<feature type="transmembrane region" description="Helical" evidence="1">
    <location>
        <begin position="259"/>
        <end position="279"/>
    </location>
</feature>
<feature type="transmembrane region" description="Helical" evidence="1">
    <location>
        <begin position="35"/>
        <end position="54"/>
    </location>
</feature>
<evidence type="ECO:0000313" key="3">
    <source>
        <dbReference type="Proteomes" id="UP000218811"/>
    </source>
</evidence>
<gene>
    <name evidence="2" type="ORF">WOLCODRAFT_146859</name>
</gene>
<proteinExistence type="predicted"/>
<reference evidence="2 3" key="1">
    <citation type="journal article" date="2012" name="Science">
        <title>The Paleozoic origin of enzymatic lignin decomposition reconstructed from 31 fungal genomes.</title>
        <authorList>
            <person name="Floudas D."/>
            <person name="Binder M."/>
            <person name="Riley R."/>
            <person name="Barry K."/>
            <person name="Blanchette R.A."/>
            <person name="Henrissat B."/>
            <person name="Martinez A.T."/>
            <person name="Otillar R."/>
            <person name="Spatafora J.W."/>
            <person name="Yadav J.S."/>
            <person name="Aerts A."/>
            <person name="Benoit I."/>
            <person name="Boyd A."/>
            <person name="Carlson A."/>
            <person name="Copeland A."/>
            <person name="Coutinho P.M."/>
            <person name="de Vries R.P."/>
            <person name="Ferreira P."/>
            <person name="Findley K."/>
            <person name="Foster B."/>
            <person name="Gaskell J."/>
            <person name="Glotzer D."/>
            <person name="Gorecki P."/>
            <person name="Heitman J."/>
            <person name="Hesse C."/>
            <person name="Hori C."/>
            <person name="Igarashi K."/>
            <person name="Jurgens J.A."/>
            <person name="Kallen N."/>
            <person name="Kersten P."/>
            <person name="Kohler A."/>
            <person name="Kuees U."/>
            <person name="Kumar T.K.A."/>
            <person name="Kuo A."/>
            <person name="LaButti K."/>
            <person name="Larrondo L.F."/>
            <person name="Lindquist E."/>
            <person name="Ling A."/>
            <person name="Lombard V."/>
            <person name="Lucas S."/>
            <person name="Lundell T."/>
            <person name="Martin R."/>
            <person name="McLaughlin D.J."/>
            <person name="Morgenstern I."/>
            <person name="Morin E."/>
            <person name="Murat C."/>
            <person name="Nagy L.G."/>
            <person name="Nolan M."/>
            <person name="Ohm R.A."/>
            <person name="Patyshakuliyeva A."/>
            <person name="Rokas A."/>
            <person name="Ruiz-Duenas F.J."/>
            <person name="Sabat G."/>
            <person name="Salamov A."/>
            <person name="Samejima M."/>
            <person name="Schmutz J."/>
            <person name="Slot J.C."/>
            <person name="St John F."/>
            <person name="Stenlid J."/>
            <person name="Sun H."/>
            <person name="Sun S."/>
            <person name="Syed K."/>
            <person name="Tsang A."/>
            <person name="Wiebenga A."/>
            <person name="Young D."/>
            <person name="Pisabarro A."/>
            <person name="Eastwood D.C."/>
            <person name="Martin F."/>
            <person name="Cullen D."/>
            <person name="Grigoriev I.V."/>
            <person name="Hibbett D.S."/>
        </authorList>
    </citation>
    <scope>NUCLEOTIDE SEQUENCE [LARGE SCALE GENOMIC DNA]</scope>
    <source>
        <strain evidence="2 3">MD-104</strain>
    </source>
</reference>
<name>A0A2H3JJY5_WOLCO</name>
<sequence>MMSSSATSALPSSTSPSYATDESAEILWYEQSINAAVYIGAMAWGLQVVVYFQALKATLRSPIKGMRLWTLFTSVSFSLTTVNICCNINFNERAWIDEREYPGGPISFFSREQALPVNVASIATSVICMFLTNGLLIYRCHALWNKAYITLFLCATLVACTVMSILHSIQVVHAPSGSWDDTLLSLCVPYASLTMSLNVLLVLILVFRLLDLSRKLPKSLPTQTHKDYTSLEALLIESALPYGTVSFVFSIFFGVRSTIANLFLSLIIQLQGITSGLIVTRMANGHAWSTDLLRSIGPNKITFRGQLGRSPNSDAVADDVSMFALGDEPREQVDVKVPTMFA</sequence>
<dbReference type="AlphaFoldDB" id="A0A2H3JJY5"/>
<evidence type="ECO:0000313" key="2">
    <source>
        <dbReference type="EMBL" id="PCH39109.1"/>
    </source>
</evidence>
<keyword evidence="1" id="KW-0812">Transmembrane</keyword>
<keyword evidence="3" id="KW-1185">Reference proteome</keyword>
<organism evidence="2 3">
    <name type="scientific">Wolfiporia cocos (strain MD-104)</name>
    <name type="common">Brown rot fungus</name>
    <dbReference type="NCBI Taxonomy" id="742152"/>
    <lineage>
        <taxon>Eukaryota</taxon>
        <taxon>Fungi</taxon>
        <taxon>Dikarya</taxon>
        <taxon>Basidiomycota</taxon>
        <taxon>Agaricomycotina</taxon>
        <taxon>Agaricomycetes</taxon>
        <taxon>Polyporales</taxon>
        <taxon>Phaeolaceae</taxon>
        <taxon>Wolfiporia</taxon>
    </lineage>
</organism>
<feature type="transmembrane region" description="Helical" evidence="1">
    <location>
        <begin position="148"/>
        <end position="169"/>
    </location>
</feature>
<feature type="transmembrane region" description="Helical" evidence="1">
    <location>
        <begin position="231"/>
        <end position="253"/>
    </location>
</feature>
<dbReference type="OrthoDB" id="2641762at2759"/>
<dbReference type="Proteomes" id="UP000218811">
    <property type="component" value="Unassembled WGS sequence"/>
</dbReference>
<feature type="transmembrane region" description="Helical" evidence="1">
    <location>
        <begin position="66"/>
        <end position="90"/>
    </location>
</feature>
<dbReference type="EMBL" id="KB467954">
    <property type="protein sequence ID" value="PCH39109.1"/>
    <property type="molecule type" value="Genomic_DNA"/>
</dbReference>
<accession>A0A2H3JJY5</accession>
<dbReference type="OMA" id="MANGHAW"/>
<feature type="transmembrane region" description="Helical" evidence="1">
    <location>
        <begin position="189"/>
        <end position="210"/>
    </location>
</feature>
<keyword evidence="1" id="KW-1133">Transmembrane helix</keyword>